<protein>
    <submittedName>
        <fullName evidence="1">Uncharacterized protein</fullName>
    </submittedName>
</protein>
<dbReference type="AlphaFoldDB" id="A0A4R1Z3C0"/>
<name>A0A4R1Z3C0_9RHOB</name>
<reference evidence="1 2" key="1">
    <citation type="submission" date="2019-03" db="EMBL/GenBank/DDBJ databases">
        <title>Genomic Encyclopedia of Type Strains, Phase IV (KMG-IV): sequencing the most valuable type-strain genomes for metagenomic binning, comparative biology and taxonomic classification.</title>
        <authorList>
            <person name="Goeker M."/>
        </authorList>
    </citation>
    <scope>NUCLEOTIDE SEQUENCE [LARGE SCALE GENOMIC DNA]</scope>
    <source>
        <strain evidence="1 2">DSM 21153</strain>
    </source>
</reference>
<dbReference type="Proteomes" id="UP000295277">
    <property type="component" value="Unassembled WGS sequence"/>
</dbReference>
<proteinExistence type="predicted"/>
<evidence type="ECO:0000313" key="1">
    <source>
        <dbReference type="EMBL" id="TCM88192.1"/>
    </source>
</evidence>
<gene>
    <name evidence="1" type="ORF">EV216_101207</name>
</gene>
<sequence>MPTWAMPGPANPNIAMPPERLTGVGRHRVTIKHQGRQVHPLHGMIAFIMHPAKGNGIPESRMTTETRWR</sequence>
<keyword evidence="2" id="KW-1185">Reference proteome</keyword>
<accession>A0A4R1Z3C0</accession>
<dbReference type="EMBL" id="SLVM01000001">
    <property type="protein sequence ID" value="TCM88192.1"/>
    <property type="molecule type" value="Genomic_DNA"/>
</dbReference>
<organism evidence="1 2">
    <name type="scientific">Rhodovulum steppense</name>
    <dbReference type="NCBI Taxonomy" id="540251"/>
    <lineage>
        <taxon>Bacteria</taxon>
        <taxon>Pseudomonadati</taxon>
        <taxon>Pseudomonadota</taxon>
        <taxon>Alphaproteobacteria</taxon>
        <taxon>Rhodobacterales</taxon>
        <taxon>Paracoccaceae</taxon>
        <taxon>Rhodovulum</taxon>
    </lineage>
</organism>
<comment type="caution">
    <text evidence="1">The sequence shown here is derived from an EMBL/GenBank/DDBJ whole genome shotgun (WGS) entry which is preliminary data.</text>
</comment>
<evidence type="ECO:0000313" key="2">
    <source>
        <dbReference type="Proteomes" id="UP000295277"/>
    </source>
</evidence>